<evidence type="ECO:0000259" key="2">
    <source>
        <dbReference type="Pfam" id="PF02627"/>
    </source>
</evidence>
<dbReference type="Proteomes" id="UP000235023">
    <property type="component" value="Unassembled WGS sequence"/>
</dbReference>
<feature type="region of interest" description="Disordered" evidence="1">
    <location>
        <begin position="1"/>
        <end position="59"/>
    </location>
</feature>
<dbReference type="Gene3D" id="1.20.1290.10">
    <property type="entry name" value="AhpD-like"/>
    <property type="match status" value="1"/>
</dbReference>
<dbReference type="InterPro" id="IPR052512">
    <property type="entry name" value="4CMD/NDH-1_regulator"/>
</dbReference>
<dbReference type="EMBL" id="KZ559536">
    <property type="protein sequence ID" value="PLN81519.1"/>
    <property type="molecule type" value="Genomic_DNA"/>
</dbReference>
<gene>
    <name evidence="3" type="ORF">BDW42DRAFT_168903</name>
</gene>
<evidence type="ECO:0000256" key="1">
    <source>
        <dbReference type="SAM" id="MobiDB-lite"/>
    </source>
</evidence>
<dbReference type="PANTHER" id="PTHR33570">
    <property type="entry name" value="4-CARBOXYMUCONOLACTONE DECARBOXYLASE FAMILY PROTEIN"/>
    <property type="match status" value="1"/>
</dbReference>
<organism evidence="3 4">
    <name type="scientific">Aspergillus taichungensis</name>
    <dbReference type="NCBI Taxonomy" id="482145"/>
    <lineage>
        <taxon>Eukaryota</taxon>
        <taxon>Fungi</taxon>
        <taxon>Dikarya</taxon>
        <taxon>Ascomycota</taxon>
        <taxon>Pezizomycotina</taxon>
        <taxon>Eurotiomycetes</taxon>
        <taxon>Eurotiomycetidae</taxon>
        <taxon>Eurotiales</taxon>
        <taxon>Aspergillaceae</taxon>
        <taxon>Aspergillus</taxon>
        <taxon>Aspergillus subgen. Circumdati</taxon>
    </lineage>
</organism>
<keyword evidence="4" id="KW-1185">Reference proteome</keyword>
<dbReference type="GO" id="GO:0051920">
    <property type="term" value="F:peroxiredoxin activity"/>
    <property type="evidence" value="ECO:0007669"/>
    <property type="project" value="InterPro"/>
</dbReference>
<accession>A0A2J5HVV5</accession>
<name>A0A2J5HVV5_9EURO</name>
<proteinExistence type="predicted"/>
<evidence type="ECO:0000313" key="4">
    <source>
        <dbReference type="Proteomes" id="UP000235023"/>
    </source>
</evidence>
<protein>
    <submittedName>
        <fullName evidence="3">AhpD-like protein</fullName>
    </submittedName>
</protein>
<dbReference type="InterPro" id="IPR003779">
    <property type="entry name" value="CMD-like"/>
</dbReference>
<dbReference type="PANTHER" id="PTHR33570:SF2">
    <property type="entry name" value="CARBOXYMUCONOLACTONE DECARBOXYLASE-LIKE DOMAIN-CONTAINING PROTEIN"/>
    <property type="match status" value="1"/>
</dbReference>
<sequence length="195" mass="21528">MPTSALTTPRVHSMTEAIHRSSDPNEVTTQTTSSKGTHHKIPLFSNSHTKYDQSTMSSNAPTTAELYEQGLQTRRAVVGEAHVERSLSSANAFTRPMQEIVTEFAWGNVWNRPGLDRKQRSLINIGMLTALNRSLELGVHVRGAVNNGLSELEIREAIIHATVYCGAPAGMEAMRTADRVLADMEEKGEMVRELK</sequence>
<evidence type="ECO:0000313" key="3">
    <source>
        <dbReference type="EMBL" id="PLN81519.1"/>
    </source>
</evidence>
<reference evidence="4" key="1">
    <citation type="submission" date="2017-12" db="EMBL/GenBank/DDBJ databases">
        <authorList>
            <consortium name="DOE Joint Genome Institute"/>
            <person name="Mondo S.J."/>
            <person name="Kjaerbolling I."/>
            <person name="Vesth T.C."/>
            <person name="Frisvad J.C."/>
            <person name="Nybo J.L."/>
            <person name="Theobald S."/>
            <person name="Kuo A."/>
            <person name="Bowyer P."/>
            <person name="Matsuda Y."/>
            <person name="Lyhne E.K."/>
            <person name="Kogle M.E."/>
            <person name="Clum A."/>
            <person name="Lipzen A."/>
            <person name="Salamov A."/>
            <person name="Ngan C.Y."/>
            <person name="Daum C."/>
            <person name="Chiniquy J."/>
            <person name="Barry K."/>
            <person name="LaButti K."/>
            <person name="Haridas S."/>
            <person name="Simmons B.A."/>
            <person name="Magnuson J.K."/>
            <person name="Mortensen U.H."/>
            <person name="Larsen T.O."/>
            <person name="Grigoriev I.V."/>
            <person name="Baker S.E."/>
            <person name="Andersen M.R."/>
            <person name="Nordberg H.P."/>
            <person name="Cantor M.N."/>
            <person name="Hua S.X."/>
        </authorList>
    </citation>
    <scope>NUCLEOTIDE SEQUENCE [LARGE SCALE GENOMIC DNA]</scope>
    <source>
        <strain evidence="4">IBT 19404</strain>
    </source>
</reference>
<dbReference type="AlphaFoldDB" id="A0A2J5HVV5"/>
<dbReference type="Pfam" id="PF02627">
    <property type="entry name" value="CMD"/>
    <property type="match status" value="1"/>
</dbReference>
<feature type="compositionally biased region" description="Polar residues" evidence="1">
    <location>
        <begin position="44"/>
        <end position="59"/>
    </location>
</feature>
<feature type="domain" description="Carboxymuconolactone decarboxylase-like" evidence="2">
    <location>
        <begin position="97"/>
        <end position="178"/>
    </location>
</feature>
<dbReference type="SUPFAM" id="SSF69118">
    <property type="entry name" value="AhpD-like"/>
    <property type="match status" value="1"/>
</dbReference>
<dbReference type="OrthoDB" id="104509at2759"/>
<feature type="compositionally biased region" description="Polar residues" evidence="1">
    <location>
        <begin position="24"/>
        <end position="35"/>
    </location>
</feature>
<dbReference type="InterPro" id="IPR029032">
    <property type="entry name" value="AhpD-like"/>
</dbReference>